<reference evidence="2" key="1">
    <citation type="submission" date="2013-01" db="EMBL/GenBank/DDBJ databases">
        <title>Draft Genome Sequence of a Mulberry Tree, Morus notabilis C.K. Schneid.</title>
        <authorList>
            <person name="He N."/>
            <person name="Zhao S."/>
        </authorList>
    </citation>
    <scope>NUCLEOTIDE SEQUENCE</scope>
</reference>
<evidence type="ECO:0000313" key="2">
    <source>
        <dbReference type="Proteomes" id="UP000030645"/>
    </source>
</evidence>
<dbReference type="Proteomes" id="UP000030645">
    <property type="component" value="Unassembled WGS sequence"/>
</dbReference>
<evidence type="ECO:0000313" key="1">
    <source>
        <dbReference type="EMBL" id="EXB97684.1"/>
    </source>
</evidence>
<sequence>MWKGDTGVGIPLGITKGAGPDAIFGDGPTDVPCPFMRVHHLNPTECASYHSNL</sequence>
<dbReference type="AlphaFoldDB" id="W9RM71"/>
<proteinExistence type="predicted"/>
<organism evidence="1 2">
    <name type="scientific">Morus notabilis</name>
    <dbReference type="NCBI Taxonomy" id="981085"/>
    <lineage>
        <taxon>Eukaryota</taxon>
        <taxon>Viridiplantae</taxon>
        <taxon>Streptophyta</taxon>
        <taxon>Embryophyta</taxon>
        <taxon>Tracheophyta</taxon>
        <taxon>Spermatophyta</taxon>
        <taxon>Magnoliopsida</taxon>
        <taxon>eudicotyledons</taxon>
        <taxon>Gunneridae</taxon>
        <taxon>Pentapetalae</taxon>
        <taxon>rosids</taxon>
        <taxon>fabids</taxon>
        <taxon>Rosales</taxon>
        <taxon>Moraceae</taxon>
        <taxon>Moreae</taxon>
        <taxon>Morus</taxon>
    </lineage>
</organism>
<accession>W9RM71</accession>
<gene>
    <name evidence="1" type="ORF">L484_020234</name>
</gene>
<protein>
    <submittedName>
        <fullName evidence="1">Uncharacterized protein</fullName>
    </submittedName>
</protein>
<dbReference type="EMBL" id="KE345280">
    <property type="protein sequence ID" value="EXB97684.1"/>
    <property type="molecule type" value="Genomic_DNA"/>
</dbReference>
<keyword evidence="2" id="KW-1185">Reference proteome</keyword>
<name>W9RM71_9ROSA</name>